<name>A0A4Y9ZPY4_9AGAM</name>
<dbReference type="EMBL" id="SFCI01001393">
    <property type="protein sequence ID" value="TFY75891.1"/>
    <property type="molecule type" value="Genomic_DNA"/>
</dbReference>
<keyword evidence="2" id="KW-1185">Reference proteome</keyword>
<protein>
    <submittedName>
        <fullName evidence="1">Uncharacterized protein</fullName>
    </submittedName>
</protein>
<dbReference type="Proteomes" id="UP000298061">
    <property type="component" value="Unassembled WGS sequence"/>
</dbReference>
<evidence type="ECO:0000313" key="2">
    <source>
        <dbReference type="Proteomes" id="UP000298061"/>
    </source>
</evidence>
<dbReference type="OrthoDB" id="543373at2759"/>
<accession>A0A4Y9ZPY4</accession>
<sequence>MQPIVPAEIFTEPTQILANLVLGDNEIRMNAGNAVNERLAQTLEVYLQGLIHLTMRLFSLGFLRRLLFRTSPNQTGNAARVTRSDHASSQMLTTLEPLLLRF</sequence>
<dbReference type="STRING" id="135208.A0A4Y9ZPY4"/>
<dbReference type="AlphaFoldDB" id="A0A4Y9ZPY4"/>
<organism evidence="1 2">
    <name type="scientific">Hericium alpestre</name>
    <dbReference type="NCBI Taxonomy" id="135208"/>
    <lineage>
        <taxon>Eukaryota</taxon>
        <taxon>Fungi</taxon>
        <taxon>Dikarya</taxon>
        <taxon>Basidiomycota</taxon>
        <taxon>Agaricomycotina</taxon>
        <taxon>Agaricomycetes</taxon>
        <taxon>Russulales</taxon>
        <taxon>Hericiaceae</taxon>
        <taxon>Hericium</taxon>
    </lineage>
</organism>
<reference evidence="1 2" key="1">
    <citation type="submission" date="2019-02" db="EMBL/GenBank/DDBJ databases">
        <title>Genome sequencing of the rare red list fungi Hericium alpestre (H. flagellum).</title>
        <authorList>
            <person name="Buettner E."/>
            <person name="Kellner H."/>
        </authorList>
    </citation>
    <scope>NUCLEOTIDE SEQUENCE [LARGE SCALE GENOMIC DNA]</scope>
    <source>
        <strain evidence="1 2">DSM 108284</strain>
    </source>
</reference>
<dbReference type="InterPro" id="IPR011989">
    <property type="entry name" value="ARM-like"/>
</dbReference>
<proteinExistence type="predicted"/>
<comment type="caution">
    <text evidence="1">The sequence shown here is derived from an EMBL/GenBank/DDBJ whole genome shotgun (WGS) entry which is preliminary data.</text>
</comment>
<evidence type="ECO:0000313" key="1">
    <source>
        <dbReference type="EMBL" id="TFY75891.1"/>
    </source>
</evidence>
<dbReference type="Gene3D" id="1.25.10.10">
    <property type="entry name" value="Leucine-rich Repeat Variant"/>
    <property type="match status" value="1"/>
</dbReference>
<gene>
    <name evidence="1" type="ORF">EWM64_g8120</name>
</gene>